<dbReference type="SUPFAM" id="SSF69118">
    <property type="entry name" value="AhpD-like"/>
    <property type="match status" value="1"/>
</dbReference>
<dbReference type="InterPro" id="IPR010195">
    <property type="entry name" value="Uncharacterised_peroxidase-rel"/>
</dbReference>
<dbReference type="RefSeq" id="WP_097802589.1">
    <property type="nucleotide sequence ID" value="NZ_FXYH01000001.1"/>
</dbReference>
<evidence type="ECO:0000313" key="1">
    <source>
        <dbReference type="EMBL" id="SMX32382.1"/>
    </source>
</evidence>
<evidence type="ECO:0000313" key="2">
    <source>
        <dbReference type="Proteomes" id="UP000220836"/>
    </source>
</evidence>
<name>A0A238JR90_9RHOB</name>
<dbReference type="Gene3D" id="1.20.1290.10">
    <property type="entry name" value="AhpD-like"/>
    <property type="match status" value="1"/>
</dbReference>
<sequence length="194" mass="21914">MSAWIKMITDADAHGRLKDLLDHARTPHGTVDTVMRVHSLRPETMNGHVTLYRSVLHSDDNMLPFGFLEVVASYTSILNDCTYSLTHHFMNVRNLLRDQPRSDRIFVALKAHRPEDEFDGKDLALLRYAGKLTTQVGKMVKSDFEALKIAGCDDGEILEVNQVCAYFNYSNRLLNGLGCTTDGDQIGYYKGDEE</sequence>
<dbReference type="PANTHER" id="PTHR35446">
    <property type="entry name" value="SI:CH211-175M2.5"/>
    <property type="match status" value="1"/>
</dbReference>
<dbReference type="Proteomes" id="UP000220836">
    <property type="component" value="Unassembled WGS sequence"/>
</dbReference>
<gene>
    <name evidence="1" type="ORF">PEV8663_00014</name>
</gene>
<dbReference type="InterPro" id="IPR029032">
    <property type="entry name" value="AhpD-like"/>
</dbReference>
<dbReference type="NCBIfam" id="TIGR01926">
    <property type="entry name" value="peroxid_rel"/>
    <property type="match status" value="1"/>
</dbReference>
<keyword evidence="2" id="KW-1185">Reference proteome</keyword>
<proteinExistence type="predicted"/>
<dbReference type="AlphaFoldDB" id="A0A238JR90"/>
<dbReference type="OrthoDB" id="9808310at2"/>
<accession>A0A238JR90</accession>
<dbReference type="EMBL" id="FXYH01000001">
    <property type="protein sequence ID" value="SMX32382.1"/>
    <property type="molecule type" value="Genomic_DNA"/>
</dbReference>
<protein>
    <recommendedName>
        <fullName evidence="3">Alkylhydroperoxidase</fullName>
    </recommendedName>
</protein>
<organism evidence="1 2">
    <name type="scientific">Pelagimonas varians</name>
    <dbReference type="NCBI Taxonomy" id="696760"/>
    <lineage>
        <taxon>Bacteria</taxon>
        <taxon>Pseudomonadati</taxon>
        <taxon>Pseudomonadota</taxon>
        <taxon>Alphaproteobacteria</taxon>
        <taxon>Rhodobacterales</taxon>
        <taxon>Roseobacteraceae</taxon>
        <taxon>Pelagimonas</taxon>
    </lineage>
</organism>
<dbReference type="PANTHER" id="PTHR35446:SF2">
    <property type="entry name" value="CARBOXYMUCONOLACTONE DECARBOXYLASE-LIKE DOMAIN-CONTAINING PROTEIN"/>
    <property type="match status" value="1"/>
</dbReference>
<reference evidence="1 2" key="1">
    <citation type="submission" date="2017-05" db="EMBL/GenBank/DDBJ databases">
        <authorList>
            <person name="Song R."/>
            <person name="Chenine A.L."/>
            <person name="Ruprecht R.M."/>
        </authorList>
    </citation>
    <scope>NUCLEOTIDE SEQUENCE [LARGE SCALE GENOMIC DNA]</scope>
    <source>
        <strain evidence="1 2">CECT 8663</strain>
    </source>
</reference>
<evidence type="ECO:0008006" key="3">
    <source>
        <dbReference type="Google" id="ProtNLM"/>
    </source>
</evidence>